<reference evidence="2 3" key="1">
    <citation type="submission" date="2024-09" db="EMBL/GenBank/DDBJ databases">
        <title>A chromosome-level genome assembly of Gray's grenadier anchovy, Coilia grayii.</title>
        <authorList>
            <person name="Fu Z."/>
        </authorList>
    </citation>
    <scope>NUCLEOTIDE SEQUENCE [LARGE SCALE GENOMIC DNA]</scope>
    <source>
        <strain evidence="2">G4</strain>
        <tissue evidence="2">Muscle</tissue>
    </source>
</reference>
<keyword evidence="3" id="KW-1185">Reference proteome</keyword>
<proteinExistence type="predicted"/>
<feature type="compositionally biased region" description="Low complexity" evidence="1">
    <location>
        <begin position="196"/>
        <end position="217"/>
    </location>
</feature>
<protein>
    <submittedName>
        <fullName evidence="2">Uncharacterized protein</fullName>
    </submittedName>
</protein>
<gene>
    <name evidence="2" type="ORF">ACEWY4_019428</name>
</gene>
<feature type="region of interest" description="Disordered" evidence="1">
    <location>
        <begin position="192"/>
        <end position="222"/>
    </location>
</feature>
<comment type="caution">
    <text evidence="2">The sequence shown here is derived from an EMBL/GenBank/DDBJ whole genome shotgun (WGS) entry which is preliminary data.</text>
</comment>
<sequence length="308" mass="32453">MAVDKRPVERPAPVIEQDLSSQELDFPVDKKRPYERPVPAGRDRQPAGGKGPRRATPGGGAARPLVMPSASEAVDLDSPEAVDAPDLPDLYADSGEQLTLSLSLSRGRQAARASQRDSSPGGAVGGREGPEAVEAPGTQRRRGAAHVGLLQSVAVLIDRDSAETREILDTQSMSNGGGAAFSQVQFRKRRRSFQLSAATTTSPSTANNNNNNNNSSAKGENPAPVSVLTVAVPYAGESNTTTVGDVEVEADSVEETQSPQHHNGVGGPFTARMVMTSGTTVNDLDSAENLRDNSTEKHKKNGDTYETT</sequence>
<feature type="region of interest" description="Disordered" evidence="1">
    <location>
        <begin position="276"/>
        <end position="308"/>
    </location>
</feature>
<evidence type="ECO:0000256" key="1">
    <source>
        <dbReference type="SAM" id="MobiDB-lite"/>
    </source>
</evidence>
<feature type="compositionally biased region" description="Low complexity" evidence="1">
    <location>
        <begin position="100"/>
        <end position="119"/>
    </location>
</feature>
<dbReference type="Proteomes" id="UP001591681">
    <property type="component" value="Unassembled WGS sequence"/>
</dbReference>
<accession>A0ABD1JC58</accession>
<dbReference type="EMBL" id="JBHFQA010000017">
    <property type="protein sequence ID" value="KAL2083910.1"/>
    <property type="molecule type" value="Genomic_DNA"/>
</dbReference>
<evidence type="ECO:0000313" key="3">
    <source>
        <dbReference type="Proteomes" id="UP001591681"/>
    </source>
</evidence>
<evidence type="ECO:0000313" key="2">
    <source>
        <dbReference type="EMBL" id="KAL2083910.1"/>
    </source>
</evidence>
<organism evidence="2 3">
    <name type="scientific">Coilia grayii</name>
    <name type="common">Gray's grenadier anchovy</name>
    <dbReference type="NCBI Taxonomy" id="363190"/>
    <lineage>
        <taxon>Eukaryota</taxon>
        <taxon>Metazoa</taxon>
        <taxon>Chordata</taxon>
        <taxon>Craniata</taxon>
        <taxon>Vertebrata</taxon>
        <taxon>Euteleostomi</taxon>
        <taxon>Actinopterygii</taxon>
        <taxon>Neopterygii</taxon>
        <taxon>Teleostei</taxon>
        <taxon>Clupei</taxon>
        <taxon>Clupeiformes</taxon>
        <taxon>Clupeoidei</taxon>
        <taxon>Engraulidae</taxon>
        <taxon>Coilinae</taxon>
        <taxon>Coilia</taxon>
    </lineage>
</organism>
<dbReference type="AlphaFoldDB" id="A0ABD1JC58"/>
<name>A0ABD1JC58_9TELE</name>
<feature type="compositionally biased region" description="Basic and acidic residues" evidence="1">
    <location>
        <begin position="27"/>
        <end position="45"/>
    </location>
</feature>
<feature type="region of interest" description="Disordered" evidence="1">
    <location>
        <begin position="1"/>
        <end position="144"/>
    </location>
</feature>